<evidence type="ECO:0000256" key="7">
    <source>
        <dbReference type="ARBA" id="ARBA00023004"/>
    </source>
</evidence>
<dbReference type="Gene3D" id="2.60.40.1120">
    <property type="entry name" value="Carboxypeptidase-like, regulatory domain"/>
    <property type="match status" value="1"/>
</dbReference>
<keyword evidence="6 14" id="KW-0732">Signal</keyword>
<dbReference type="AlphaFoldDB" id="A0A0L8V3F3"/>
<dbReference type="STRING" id="1409788.NC99_41770"/>
<feature type="chain" id="PRO_5005591526" evidence="14">
    <location>
        <begin position="20"/>
        <end position="816"/>
    </location>
</feature>
<dbReference type="PANTHER" id="PTHR32552:SF68">
    <property type="entry name" value="FERRICHROME OUTER MEMBRANE TRANSPORTER_PHAGE RECEPTOR"/>
    <property type="match status" value="1"/>
</dbReference>
<comment type="subcellular location">
    <subcellularLocation>
        <location evidence="1 12">Cell outer membrane</location>
        <topology evidence="1 12">Multi-pass membrane protein</topology>
    </subcellularLocation>
</comment>
<reference evidence="18" key="1">
    <citation type="submission" date="2015-07" db="EMBL/GenBank/DDBJ databases">
        <title>Genome sequencing of Sunxiuqinia dokdonensis strain SK.</title>
        <authorList>
            <person name="Ahn S."/>
            <person name="Kim B.-C."/>
        </authorList>
    </citation>
    <scope>NUCLEOTIDE SEQUENCE [LARGE SCALE GENOMIC DNA]</scope>
    <source>
        <strain evidence="18">SK</strain>
    </source>
</reference>
<dbReference type="PATRIC" id="fig|1409788.3.peg.4268"/>
<keyword evidence="18" id="KW-1185">Reference proteome</keyword>
<evidence type="ECO:0000256" key="9">
    <source>
        <dbReference type="ARBA" id="ARBA00023077"/>
    </source>
</evidence>
<evidence type="ECO:0000256" key="3">
    <source>
        <dbReference type="ARBA" id="ARBA00022452"/>
    </source>
</evidence>
<keyword evidence="7" id="KW-0408">Iron</keyword>
<dbReference type="InterPro" id="IPR037066">
    <property type="entry name" value="Plug_dom_sf"/>
</dbReference>
<dbReference type="PROSITE" id="PS52016">
    <property type="entry name" value="TONB_DEPENDENT_REC_3"/>
    <property type="match status" value="1"/>
</dbReference>
<dbReference type="SUPFAM" id="SSF49464">
    <property type="entry name" value="Carboxypeptidase regulatory domain-like"/>
    <property type="match status" value="1"/>
</dbReference>
<keyword evidence="11 12" id="KW-0998">Cell outer membrane</keyword>
<evidence type="ECO:0000256" key="8">
    <source>
        <dbReference type="ARBA" id="ARBA00023065"/>
    </source>
</evidence>
<evidence type="ECO:0000259" key="16">
    <source>
        <dbReference type="Pfam" id="PF07715"/>
    </source>
</evidence>
<dbReference type="InterPro" id="IPR012910">
    <property type="entry name" value="Plug_dom"/>
</dbReference>
<dbReference type="Pfam" id="PF13715">
    <property type="entry name" value="CarbopepD_reg_2"/>
    <property type="match status" value="1"/>
</dbReference>
<keyword evidence="10 12" id="KW-0472">Membrane</keyword>
<gene>
    <name evidence="17" type="ORF">NC99_41770</name>
</gene>
<dbReference type="Proteomes" id="UP000036958">
    <property type="component" value="Unassembled WGS sequence"/>
</dbReference>
<evidence type="ECO:0000256" key="12">
    <source>
        <dbReference type="PROSITE-ProRule" id="PRU01360"/>
    </source>
</evidence>
<evidence type="ECO:0000256" key="2">
    <source>
        <dbReference type="ARBA" id="ARBA00022448"/>
    </source>
</evidence>
<dbReference type="SUPFAM" id="SSF56935">
    <property type="entry name" value="Porins"/>
    <property type="match status" value="1"/>
</dbReference>
<comment type="similarity">
    <text evidence="12 13">Belongs to the TonB-dependent receptor family.</text>
</comment>
<feature type="domain" description="TonB-dependent receptor-like beta-barrel" evidence="15">
    <location>
        <begin position="353"/>
        <end position="774"/>
    </location>
</feature>
<comment type="caution">
    <text evidence="17">The sequence shown here is derived from an EMBL/GenBank/DDBJ whole genome shotgun (WGS) entry which is preliminary data.</text>
</comment>
<keyword evidence="4" id="KW-0410">Iron transport</keyword>
<dbReference type="RefSeq" id="WP_053187778.1">
    <property type="nucleotide sequence ID" value="NZ_LGIA01000205.1"/>
</dbReference>
<evidence type="ECO:0000313" key="18">
    <source>
        <dbReference type="Proteomes" id="UP000036958"/>
    </source>
</evidence>
<dbReference type="EMBL" id="LGIA01000205">
    <property type="protein sequence ID" value="KOH42961.1"/>
    <property type="molecule type" value="Genomic_DNA"/>
</dbReference>
<keyword evidence="17" id="KW-0675">Receptor</keyword>
<proteinExistence type="inferred from homology"/>
<name>A0A0L8V3F3_9BACT</name>
<sequence length="816" mass="92694">MKRLGLMLLMQCLFVYSFAQFSVSGKVTDESGEELVGANLVLSGSYRGTSTNENGAFQFRHVKAGNYTLKVSYMGFESRSLNLQVDGDTELGIELKPLHIMAEEVLVSATRAGDKTPVAKTTVDRSTIESRNMGQDIPYLLTMTPSYVATSDAGAGIGYTNFRIRGTDLNRINVTVNGIPMNDAESHGTWFVDIPDLAGSVENIQVQRGVGTSTNGAAAFGATINLQTSTLNSEAYAEYRTSAGSFNTLKNSVAAGTGLINDHFTFDVRLSKVNSDGFVDRASADLKSFFTSAGYYSENTILKVNVFSGFEETYQAWYGVPSVRLENDAEGMQRYLDHWLWSGSARENEIRYDGLINSDSRTYNFYTYENEVDHYQQDHYQLHFSHQFSDYLNLNAALHYTYGRGYYENYKYDEEYADYQMIAPDGMDETDMVVRKWLDNDFYGTTFSLNYDKNRSTFTFGGGYNTYDGDHFGQVIWAQYMGENEKDHEWYRGTGVKKDFNAFGKYNYQLSEAVSLYADLQYRNIDYSIDGIDDDLRDLTQSHQFNFFNPKFGIFYRPNDSQEAYLSFARANREPNRSNFVDVDPGDRIPVSETLNDFEAGYTYRTSNFLLAANLYYMDYKDQLIQTGELNDVGSSLMMNVDESYRAGIELTGGLKLTRSLSWDANATFSQNKIKNFTEYVDNWDTGEQDAFELGETDLAFSPNVIVNSQWKFAPAKGINISLLSSYVGDQYIDNTSSDDRKLDAWFVNNLKVEYGWKISLFEEVKLHVMVNNLFDAEYESNAWVYSYQLGGDRYKMDGYYPQAGTHFFVGIDFKF</sequence>
<dbReference type="GO" id="GO:0009279">
    <property type="term" value="C:cell outer membrane"/>
    <property type="evidence" value="ECO:0007669"/>
    <property type="project" value="UniProtKB-SubCell"/>
</dbReference>
<evidence type="ECO:0000259" key="15">
    <source>
        <dbReference type="Pfam" id="PF00593"/>
    </source>
</evidence>
<accession>A0A0L8V3F3</accession>
<dbReference type="InterPro" id="IPR036942">
    <property type="entry name" value="Beta-barrel_TonB_sf"/>
</dbReference>
<dbReference type="InterPro" id="IPR008969">
    <property type="entry name" value="CarboxyPept-like_regulatory"/>
</dbReference>
<dbReference type="Gene3D" id="2.40.170.20">
    <property type="entry name" value="TonB-dependent receptor, beta-barrel domain"/>
    <property type="match status" value="1"/>
</dbReference>
<evidence type="ECO:0000256" key="10">
    <source>
        <dbReference type="ARBA" id="ARBA00023136"/>
    </source>
</evidence>
<evidence type="ECO:0000256" key="4">
    <source>
        <dbReference type="ARBA" id="ARBA00022496"/>
    </source>
</evidence>
<protein>
    <submittedName>
        <fullName evidence="17">Thiamin-regulated outer membrane receptor Omr1</fullName>
    </submittedName>
</protein>
<evidence type="ECO:0000256" key="1">
    <source>
        <dbReference type="ARBA" id="ARBA00004571"/>
    </source>
</evidence>
<keyword evidence="3 12" id="KW-1134">Transmembrane beta strand</keyword>
<feature type="signal peptide" evidence="14">
    <location>
        <begin position="1"/>
        <end position="19"/>
    </location>
</feature>
<keyword evidence="9 13" id="KW-0798">TonB box</keyword>
<evidence type="ECO:0000256" key="5">
    <source>
        <dbReference type="ARBA" id="ARBA00022692"/>
    </source>
</evidence>
<evidence type="ECO:0000256" key="13">
    <source>
        <dbReference type="RuleBase" id="RU003357"/>
    </source>
</evidence>
<feature type="domain" description="TonB-dependent receptor plug" evidence="16">
    <location>
        <begin position="115"/>
        <end position="222"/>
    </location>
</feature>
<dbReference type="GO" id="GO:0015344">
    <property type="term" value="F:siderophore uptake transmembrane transporter activity"/>
    <property type="evidence" value="ECO:0007669"/>
    <property type="project" value="TreeGrafter"/>
</dbReference>
<dbReference type="InterPro" id="IPR039426">
    <property type="entry name" value="TonB-dep_rcpt-like"/>
</dbReference>
<keyword evidence="8" id="KW-0406">Ion transport</keyword>
<keyword evidence="2 12" id="KW-0813">Transport</keyword>
<dbReference type="Gene3D" id="2.170.130.10">
    <property type="entry name" value="TonB-dependent receptor, plug domain"/>
    <property type="match status" value="1"/>
</dbReference>
<dbReference type="OrthoDB" id="9761152at2"/>
<organism evidence="17 18">
    <name type="scientific">Sunxiuqinia dokdonensis</name>
    <dbReference type="NCBI Taxonomy" id="1409788"/>
    <lineage>
        <taxon>Bacteria</taxon>
        <taxon>Pseudomonadati</taxon>
        <taxon>Bacteroidota</taxon>
        <taxon>Bacteroidia</taxon>
        <taxon>Marinilabiliales</taxon>
        <taxon>Prolixibacteraceae</taxon>
        <taxon>Sunxiuqinia</taxon>
    </lineage>
</organism>
<dbReference type="PANTHER" id="PTHR32552">
    <property type="entry name" value="FERRICHROME IRON RECEPTOR-RELATED"/>
    <property type="match status" value="1"/>
</dbReference>
<evidence type="ECO:0000256" key="14">
    <source>
        <dbReference type="SAM" id="SignalP"/>
    </source>
</evidence>
<keyword evidence="5 12" id="KW-0812">Transmembrane</keyword>
<evidence type="ECO:0000313" key="17">
    <source>
        <dbReference type="EMBL" id="KOH42961.1"/>
    </source>
</evidence>
<dbReference type="Pfam" id="PF00593">
    <property type="entry name" value="TonB_dep_Rec_b-barrel"/>
    <property type="match status" value="1"/>
</dbReference>
<dbReference type="Pfam" id="PF07715">
    <property type="entry name" value="Plug"/>
    <property type="match status" value="1"/>
</dbReference>
<evidence type="ECO:0000256" key="11">
    <source>
        <dbReference type="ARBA" id="ARBA00023237"/>
    </source>
</evidence>
<dbReference type="InterPro" id="IPR000531">
    <property type="entry name" value="Beta-barrel_TonB"/>
</dbReference>
<evidence type="ECO:0000256" key="6">
    <source>
        <dbReference type="ARBA" id="ARBA00022729"/>
    </source>
</evidence>